<keyword evidence="2" id="KW-1185">Reference proteome</keyword>
<dbReference type="EMBL" id="PVLQ01000117">
    <property type="protein sequence ID" value="PRD63931.1"/>
    <property type="molecule type" value="Genomic_DNA"/>
</dbReference>
<evidence type="ECO:0000313" key="1">
    <source>
        <dbReference type="EMBL" id="PRD63931.1"/>
    </source>
</evidence>
<dbReference type="Proteomes" id="UP000238589">
    <property type="component" value="Unassembled WGS sequence"/>
</dbReference>
<gene>
    <name evidence="1" type="ORF">C6P64_17075</name>
</gene>
<reference evidence="1 2" key="1">
    <citation type="submission" date="2018-03" db="EMBL/GenBank/DDBJ databases">
        <title>Comparative genomics illustrates the genes involved in a hyperalkaliphilic mechanisms of Serpentinomonas isolated from highly-alkaline calcium-rich serpentinized springs.</title>
        <authorList>
            <person name="Suzuki S."/>
            <person name="Ishii S."/>
            <person name="Walworth N."/>
            <person name="Bird L."/>
            <person name="Kuenen J.G."/>
            <person name="Nealson K.H."/>
        </authorList>
    </citation>
    <scope>NUCLEOTIDE SEQUENCE [LARGE SCALE GENOMIC DNA]</scope>
    <source>
        <strain evidence="1 2">P1</strain>
    </source>
</reference>
<evidence type="ECO:0000313" key="2">
    <source>
        <dbReference type="Proteomes" id="UP000238589"/>
    </source>
</evidence>
<comment type="caution">
    <text evidence="1">The sequence shown here is derived from an EMBL/GenBank/DDBJ whole genome shotgun (WGS) entry which is preliminary data.</text>
</comment>
<name>A0A2S9K0G1_9BURK</name>
<organism evidence="1 2">
    <name type="scientific">Malikia granosa</name>
    <dbReference type="NCBI Taxonomy" id="263067"/>
    <lineage>
        <taxon>Bacteria</taxon>
        <taxon>Pseudomonadati</taxon>
        <taxon>Pseudomonadota</taxon>
        <taxon>Betaproteobacteria</taxon>
        <taxon>Burkholderiales</taxon>
        <taxon>Comamonadaceae</taxon>
        <taxon>Malikia</taxon>
    </lineage>
</organism>
<accession>A0A2S9K0G1</accession>
<protein>
    <submittedName>
        <fullName evidence="1">Uncharacterized protein</fullName>
    </submittedName>
</protein>
<sequence>MNQAASTKQRLSDIVLTTSKRLKALDLRGRELAAYLRKVIRSGQDFSITAKGLRQHHQHEITQEALKNKALDLVGRQFVKADGTARFVVEEAGFITELRDGMRRVMRFTQGFLDAIDSRRLMPARP</sequence>
<proteinExistence type="predicted"/>
<dbReference type="AlphaFoldDB" id="A0A2S9K0G1"/>